<reference evidence="1" key="1">
    <citation type="submission" date="2014-11" db="EMBL/GenBank/DDBJ databases">
        <authorList>
            <person name="Amaro Gonzalez C."/>
        </authorList>
    </citation>
    <scope>NUCLEOTIDE SEQUENCE</scope>
</reference>
<organism evidence="1">
    <name type="scientific">Anguilla anguilla</name>
    <name type="common">European freshwater eel</name>
    <name type="synonym">Muraena anguilla</name>
    <dbReference type="NCBI Taxonomy" id="7936"/>
    <lineage>
        <taxon>Eukaryota</taxon>
        <taxon>Metazoa</taxon>
        <taxon>Chordata</taxon>
        <taxon>Craniata</taxon>
        <taxon>Vertebrata</taxon>
        <taxon>Euteleostomi</taxon>
        <taxon>Actinopterygii</taxon>
        <taxon>Neopterygii</taxon>
        <taxon>Teleostei</taxon>
        <taxon>Anguilliformes</taxon>
        <taxon>Anguillidae</taxon>
        <taxon>Anguilla</taxon>
    </lineage>
</organism>
<accession>A0A0E9S535</accession>
<proteinExistence type="predicted"/>
<dbReference type="AlphaFoldDB" id="A0A0E9S535"/>
<evidence type="ECO:0000313" key="1">
    <source>
        <dbReference type="EMBL" id="JAH35653.1"/>
    </source>
</evidence>
<sequence length="55" mass="6486">MVSFWYYHPRPRCKMCLAPLGSKVAREFVVCIYLQIMAFAVDLFTLNFNCGRYSQ</sequence>
<dbReference type="EMBL" id="GBXM01072924">
    <property type="protein sequence ID" value="JAH35653.1"/>
    <property type="molecule type" value="Transcribed_RNA"/>
</dbReference>
<protein>
    <submittedName>
        <fullName evidence="1">Uncharacterized protein</fullName>
    </submittedName>
</protein>
<name>A0A0E9S535_ANGAN</name>
<reference evidence="1" key="2">
    <citation type="journal article" date="2015" name="Fish Shellfish Immunol.">
        <title>Early steps in the European eel (Anguilla anguilla)-Vibrio vulnificus interaction in the gills: Role of the RtxA13 toxin.</title>
        <authorList>
            <person name="Callol A."/>
            <person name="Pajuelo D."/>
            <person name="Ebbesson L."/>
            <person name="Teles M."/>
            <person name="MacKenzie S."/>
            <person name="Amaro C."/>
        </authorList>
    </citation>
    <scope>NUCLEOTIDE SEQUENCE</scope>
</reference>